<dbReference type="RefSeq" id="WP_346820103.1">
    <property type="nucleotide sequence ID" value="NZ_JBDKWZ010000002.1"/>
</dbReference>
<dbReference type="SUPFAM" id="SSF47384">
    <property type="entry name" value="Homodimeric domain of signal transducing histidine kinase"/>
    <property type="match status" value="1"/>
</dbReference>
<dbReference type="GO" id="GO:0030295">
    <property type="term" value="F:protein kinase activator activity"/>
    <property type="evidence" value="ECO:0007669"/>
    <property type="project" value="TreeGrafter"/>
</dbReference>
<keyword evidence="7" id="KW-0067">ATP-binding</keyword>
<evidence type="ECO:0000256" key="2">
    <source>
        <dbReference type="ARBA" id="ARBA00012438"/>
    </source>
</evidence>
<dbReference type="Gene3D" id="1.10.287.130">
    <property type="match status" value="1"/>
</dbReference>
<dbReference type="InterPro" id="IPR036097">
    <property type="entry name" value="HisK_dim/P_sf"/>
</dbReference>
<dbReference type="EC" id="2.7.13.3" evidence="2"/>
<dbReference type="Pfam" id="PF02518">
    <property type="entry name" value="HATPase_c"/>
    <property type="match status" value="1"/>
</dbReference>
<evidence type="ECO:0000259" key="6">
    <source>
        <dbReference type="PROSITE" id="PS50109"/>
    </source>
</evidence>
<keyword evidence="8" id="KW-1185">Reference proteome</keyword>
<feature type="domain" description="Histidine kinase" evidence="6">
    <location>
        <begin position="124"/>
        <end position="337"/>
    </location>
</feature>
<dbReference type="Gene3D" id="3.30.565.10">
    <property type="entry name" value="Histidine kinase-like ATPase, C-terminal domain"/>
    <property type="match status" value="1"/>
</dbReference>
<dbReference type="AlphaFoldDB" id="A0AAW9RRD4"/>
<name>A0AAW9RRD4_9BACT</name>
<dbReference type="SUPFAM" id="SSF55874">
    <property type="entry name" value="ATPase domain of HSP90 chaperone/DNA topoisomerase II/histidine kinase"/>
    <property type="match status" value="1"/>
</dbReference>
<gene>
    <name evidence="7" type="ORF">AAG747_05330</name>
</gene>
<dbReference type="InterPro" id="IPR003594">
    <property type="entry name" value="HATPase_dom"/>
</dbReference>
<protein>
    <recommendedName>
        <fullName evidence="2">histidine kinase</fullName>
        <ecNumber evidence="2">2.7.13.3</ecNumber>
    </recommendedName>
</protein>
<accession>A0AAW9RRD4</accession>
<evidence type="ECO:0000313" key="7">
    <source>
        <dbReference type="EMBL" id="MEN7547319.1"/>
    </source>
</evidence>
<evidence type="ECO:0000256" key="1">
    <source>
        <dbReference type="ARBA" id="ARBA00000085"/>
    </source>
</evidence>
<dbReference type="EMBL" id="JBDKWZ010000002">
    <property type="protein sequence ID" value="MEN7547319.1"/>
    <property type="molecule type" value="Genomic_DNA"/>
</dbReference>
<keyword evidence="4" id="KW-0418">Kinase</keyword>
<dbReference type="InterPro" id="IPR036890">
    <property type="entry name" value="HATPase_C_sf"/>
</dbReference>
<comment type="catalytic activity">
    <reaction evidence="1">
        <text>ATP + protein L-histidine = ADP + protein N-phospho-L-histidine.</text>
        <dbReference type="EC" id="2.7.13.3"/>
    </reaction>
</comment>
<dbReference type="GO" id="GO:0005524">
    <property type="term" value="F:ATP binding"/>
    <property type="evidence" value="ECO:0007669"/>
    <property type="project" value="UniProtKB-KW"/>
</dbReference>
<evidence type="ECO:0000256" key="5">
    <source>
        <dbReference type="SAM" id="Coils"/>
    </source>
</evidence>
<reference evidence="7 8" key="1">
    <citation type="submission" date="2024-04" db="EMBL/GenBank/DDBJ databases">
        <title>Novel genus in family Flammeovirgaceae.</title>
        <authorList>
            <person name="Nguyen T.H."/>
            <person name="Vuong T.Q."/>
            <person name="Le H."/>
            <person name="Kim S.-G."/>
        </authorList>
    </citation>
    <scope>NUCLEOTIDE SEQUENCE [LARGE SCALE GENOMIC DNA]</scope>
    <source>
        <strain evidence="7 8">JCM 23209</strain>
    </source>
</reference>
<dbReference type="GO" id="GO:0000156">
    <property type="term" value="F:phosphorelay response regulator activity"/>
    <property type="evidence" value="ECO:0007669"/>
    <property type="project" value="TreeGrafter"/>
</dbReference>
<keyword evidence="7" id="KW-0547">Nucleotide-binding</keyword>
<dbReference type="PROSITE" id="PS50109">
    <property type="entry name" value="HIS_KIN"/>
    <property type="match status" value="1"/>
</dbReference>
<dbReference type="PANTHER" id="PTHR42878">
    <property type="entry name" value="TWO-COMPONENT HISTIDINE KINASE"/>
    <property type="match status" value="1"/>
</dbReference>
<sequence length="339" mass="39162">MYDNEVKILIEAKEVLKHTQSADQTLLEEFKNLTLAYERLLSDTQVMTKISDRLQNKLSSANERLNEQKNKLEMAKRLISKQNEELRQTKKELEQKVTKRTEELEQAYHDLLVANQELDNFVYRASHDLKGPIARLLGICMIALQEVEEEEAVEYFSVCKATSEFMDHILLRLLSINQLKSTRPGYVRFPLGDSVQRANEVANRLWGVHTLDIQVRFSENLLLTTDQKIFELIIENVLEYAIQNSVFPGEPNNGYIKLTFAESEQDMFVHMEYNGQRIVPTSNEKLFSFYRTSNHPGHTGMELYTARLAVEKLNGNIELVSSTQDKTVFKIMIPDILLG</sequence>
<organism evidence="7 8">
    <name type="scientific">Rapidithrix thailandica</name>
    <dbReference type="NCBI Taxonomy" id="413964"/>
    <lineage>
        <taxon>Bacteria</taxon>
        <taxon>Pseudomonadati</taxon>
        <taxon>Bacteroidota</taxon>
        <taxon>Cytophagia</taxon>
        <taxon>Cytophagales</taxon>
        <taxon>Flammeovirgaceae</taxon>
        <taxon>Rapidithrix</taxon>
    </lineage>
</organism>
<dbReference type="GO" id="GO:0007234">
    <property type="term" value="P:osmosensory signaling via phosphorelay pathway"/>
    <property type="evidence" value="ECO:0007669"/>
    <property type="project" value="TreeGrafter"/>
</dbReference>
<dbReference type="InterPro" id="IPR005467">
    <property type="entry name" value="His_kinase_dom"/>
</dbReference>
<keyword evidence="5" id="KW-0175">Coiled coil</keyword>
<dbReference type="Proteomes" id="UP001403385">
    <property type="component" value="Unassembled WGS sequence"/>
</dbReference>
<keyword evidence="3" id="KW-0808">Transferase</keyword>
<evidence type="ECO:0000256" key="3">
    <source>
        <dbReference type="ARBA" id="ARBA00022679"/>
    </source>
</evidence>
<dbReference type="GO" id="GO:0000155">
    <property type="term" value="F:phosphorelay sensor kinase activity"/>
    <property type="evidence" value="ECO:0007669"/>
    <property type="project" value="InterPro"/>
</dbReference>
<dbReference type="PANTHER" id="PTHR42878:SF14">
    <property type="entry name" value="OSMOLARITY TWO-COMPONENT SYSTEM PROTEIN SSK1"/>
    <property type="match status" value="1"/>
</dbReference>
<evidence type="ECO:0000313" key="8">
    <source>
        <dbReference type="Proteomes" id="UP001403385"/>
    </source>
</evidence>
<evidence type="ECO:0000256" key="4">
    <source>
        <dbReference type="ARBA" id="ARBA00022777"/>
    </source>
</evidence>
<proteinExistence type="predicted"/>
<comment type="caution">
    <text evidence="7">The sequence shown here is derived from an EMBL/GenBank/DDBJ whole genome shotgun (WGS) entry which is preliminary data.</text>
</comment>
<dbReference type="InterPro" id="IPR050351">
    <property type="entry name" value="BphY/WalK/GraS-like"/>
</dbReference>
<feature type="coiled-coil region" evidence="5">
    <location>
        <begin position="51"/>
        <end position="110"/>
    </location>
</feature>